<evidence type="ECO:0000313" key="2">
    <source>
        <dbReference type="EMBL" id="MBB3088927.1"/>
    </source>
</evidence>
<evidence type="ECO:0000313" key="3">
    <source>
        <dbReference type="Proteomes" id="UP000577707"/>
    </source>
</evidence>
<gene>
    <name evidence="2" type="ORF">FHS12_001868</name>
</gene>
<feature type="transmembrane region" description="Helical" evidence="1">
    <location>
        <begin position="114"/>
        <end position="136"/>
    </location>
</feature>
<feature type="transmembrane region" description="Helical" evidence="1">
    <location>
        <begin position="83"/>
        <end position="102"/>
    </location>
</feature>
<keyword evidence="1" id="KW-0472">Membrane</keyword>
<reference evidence="2 3" key="1">
    <citation type="submission" date="2020-08" db="EMBL/GenBank/DDBJ databases">
        <title>Genomic Encyclopedia of Type Strains, Phase III (KMG-III): the genomes of soil and plant-associated and newly described type strains.</title>
        <authorList>
            <person name="Whitman W."/>
        </authorList>
    </citation>
    <scope>NUCLEOTIDE SEQUENCE [LARGE SCALE GENOMIC DNA]</scope>
    <source>
        <strain evidence="2 3">CECT 3302</strain>
    </source>
</reference>
<dbReference type="Proteomes" id="UP000577707">
    <property type="component" value="Unassembled WGS sequence"/>
</dbReference>
<accession>A0A7W5A3B7</accession>
<keyword evidence="1" id="KW-1133">Transmembrane helix</keyword>
<dbReference type="RefSeq" id="WP_183544449.1">
    <property type="nucleotide sequence ID" value="NZ_BMQT01000019.1"/>
</dbReference>
<evidence type="ECO:0000256" key="1">
    <source>
        <dbReference type="SAM" id="Phobius"/>
    </source>
</evidence>
<dbReference type="EMBL" id="JACHXG010000003">
    <property type="protein sequence ID" value="MBB3088927.1"/>
    <property type="molecule type" value="Genomic_DNA"/>
</dbReference>
<keyword evidence="3" id="KW-1185">Reference proteome</keyword>
<dbReference type="AlphaFoldDB" id="A0A7W5A3B7"/>
<protein>
    <submittedName>
        <fullName evidence="2">Uncharacterized protein</fullName>
    </submittedName>
</protein>
<sequence length="147" mass="14767">MEAPLVAPVVLFPSSAVVDRIWPGLVGFAMTAALACSRIFAGGASETGWEDIAPLLGIAAVSGAASSWFGVAVTRRVRIPLRVVVLSAPALGLICAVGGVLSCLSHDGASESDIIAMSVLVGLVCGGILGGVLIVFNQLIAEEPAAE</sequence>
<proteinExistence type="predicted"/>
<feature type="transmembrane region" description="Helical" evidence="1">
    <location>
        <begin position="52"/>
        <end position="71"/>
    </location>
</feature>
<comment type="caution">
    <text evidence="2">The sequence shown here is derived from an EMBL/GenBank/DDBJ whole genome shotgun (WGS) entry which is preliminary data.</text>
</comment>
<keyword evidence="1" id="KW-0812">Transmembrane</keyword>
<organism evidence="2 3">
    <name type="scientific">Nocardioides albus</name>
    <dbReference type="NCBI Taxonomy" id="1841"/>
    <lineage>
        <taxon>Bacteria</taxon>
        <taxon>Bacillati</taxon>
        <taxon>Actinomycetota</taxon>
        <taxon>Actinomycetes</taxon>
        <taxon>Propionibacteriales</taxon>
        <taxon>Nocardioidaceae</taxon>
        <taxon>Nocardioides</taxon>
    </lineage>
</organism>
<feature type="transmembrane region" description="Helical" evidence="1">
    <location>
        <begin position="21"/>
        <end position="40"/>
    </location>
</feature>
<name>A0A7W5A3B7_9ACTN</name>